<evidence type="ECO:0000313" key="3">
    <source>
        <dbReference type="EMBL" id="VXD22270.1"/>
    </source>
</evidence>
<dbReference type="Pfam" id="PF01590">
    <property type="entry name" value="GAF"/>
    <property type="match status" value="1"/>
</dbReference>
<feature type="compositionally biased region" description="Low complexity" evidence="1">
    <location>
        <begin position="1"/>
        <end position="14"/>
    </location>
</feature>
<dbReference type="SUPFAM" id="SSF55781">
    <property type="entry name" value="GAF domain-like"/>
    <property type="match status" value="1"/>
</dbReference>
<proteinExistence type="predicted"/>
<evidence type="ECO:0000313" key="4">
    <source>
        <dbReference type="Proteomes" id="UP000182190"/>
    </source>
</evidence>
<reference evidence="3" key="1">
    <citation type="submission" date="2019-10" db="EMBL/GenBank/DDBJ databases">
        <authorList>
            <consortium name="Genoscope - CEA"/>
            <person name="William W."/>
        </authorList>
    </citation>
    <scope>NUCLEOTIDE SEQUENCE [LARGE SCALE GENOMIC DNA]</scope>
    <source>
        <strain evidence="3">BBR_PRJEB10994</strain>
    </source>
</reference>
<dbReference type="Gene3D" id="3.30.450.40">
    <property type="match status" value="1"/>
</dbReference>
<evidence type="ECO:0000256" key="1">
    <source>
        <dbReference type="SAM" id="MobiDB-lite"/>
    </source>
</evidence>
<dbReference type="RefSeq" id="WP_083620484.1">
    <property type="nucleotide sequence ID" value="NZ_LR735014.1"/>
</dbReference>
<sequence>MTISKSLSPSSKVSENTVSSESTQQLTSYQKLETPEDLKQTIEQLFYLQSRSHLLMAIIDPQTLTVRYGNQSFCRVCQLHTTLLDAETGLSVNSQRKHKNIDIEDRLLNGLNLKIQDIFQHWDNLTLEELYRYHLLHKILQQDYGIDLQSLQIIEQSAIAILNNPKTFKQKFIRIWVNSDLLQIKRQNPKQDEFATFKLKLIPVSEREAWFSNPENFNQLAQKLNLDNYQIEGVLLLEGLEITQAEQMRRVTYQLISRDLIIQSQKWEQIEQQLHSLFRVTNCLLLRLQGQEAKLSLSLNTKITQPIIYSLDTLNDSPIIEAVQQNQVINISDLRQQCPTDFERYLRKLNFRSLLLIPLVIQSVNLKGSQQILGVVGLTSDHPNHFTLTDVKNAQELIPGFITAFCHSLQQQFTKLRNIHPSVEWRFLQEAERRGWGFKPETIVFETVYPLYGISDIRGSSEQRNCAIKEDLLEQFQLAINIVEVLCETQDSALGEQLKQDLQTYLTELESEISVEIEMSATDYLEKHLEIYFDYFSQCNPQVQEALKQYEQACNNEHGCVYKARSHYDEMLHQITHHLQQTWTKWEKQMQMIIPHYYDMEISDGMDYIIYAGKSIDSRFTSFHICSLRYEQLRAMCDCARTIFQLKSEHKITLDLVHLVLVQHTPIDIFHDENTESIFSVRGTRDIRYEIVKKRIDKGIDRETKTRITQSGMLTIVYSTEEEWEEYAQYLRYLHREGWVTDKIEFGVVDPLPGVSGLNYARVAVTEMGDG</sequence>
<name>A0A7Z9E109_9CYAN</name>
<dbReference type="EMBL" id="CZCS02000207">
    <property type="protein sequence ID" value="VXD22270.1"/>
    <property type="molecule type" value="Genomic_DNA"/>
</dbReference>
<feature type="domain" description="GAF" evidence="2">
    <location>
        <begin position="272"/>
        <end position="396"/>
    </location>
</feature>
<organism evidence="3 4">
    <name type="scientific">Planktothrix paucivesiculata PCC 9631</name>
    <dbReference type="NCBI Taxonomy" id="671071"/>
    <lineage>
        <taxon>Bacteria</taxon>
        <taxon>Bacillati</taxon>
        <taxon>Cyanobacteriota</taxon>
        <taxon>Cyanophyceae</taxon>
        <taxon>Oscillatoriophycideae</taxon>
        <taxon>Oscillatoriales</taxon>
        <taxon>Microcoleaceae</taxon>
        <taxon>Planktothrix</taxon>
    </lineage>
</organism>
<comment type="caution">
    <text evidence="3">The sequence shown here is derived from an EMBL/GenBank/DDBJ whole genome shotgun (WGS) entry which is preliminary data.</text>
</comment>
<feature type="compositionally biased region" description="Polar residues" evidence="1">
    <location>
        <begin position="15"/>
        <end position="30"/>
    </location>
</feature>
<dbReference type="AlphaFoldDB" id="A0A7Z9E109"/>
<evidence type="ECO:0000259" key="2">
    <source>
        <dbReference type="Pfam" id="PF01590"/>
    </source>
</evidence>
<feature type="region of interest" description="Disordered" evidence="1">
    <location>
        <begin position="1"/>
        <end position="30"/>
    </location>
</feature>
<accession>A0A7Z9E109</accession>
<dbReference type="InterPro" id="IPR029016">
    <property type="entry name" value="GAF-like_dom_sf"/>
</dbReference>
<protein>
    <recommendedName>
        <fullName evidence="2">GAF domain-containing protein</fullName>
    </recommendedName>
</protein>
<dbReference type="OrthoDB" id="525795at2"/>
<gene>
    <name evidence="3" type="ORF">PL9631_650037</name>
</gene>
<dbReference type="InterPro" id="IPR003018">
    <property type="entry name" value="GAF"/>
</dbReference>
<keyword evidence="4" id="KW-1185">Reference proteome</keyword>
<dbReference type="Proteomes" id="UP000182190">
    <property type="component" value="Unassembled WGS sequence"/>
</dbReference>